<reference evidence="1" key="2">
    <citation type="journal article" date="2015" name="Fish Shellfish Immunol.">
        <title>Early steps in the European eel (Anguilla anguilla)-Vibrio vulnificus interaction in the gills: Role of the RtxA13 toxin.</title>
        <authorList>
            <person name="Callol A."/>
            <person name="Pajuelo D."/>
            <person name="Ebbesson L."/>
            <person name="Teles M."/>
            <person name="MacKenzie S."/>
            <person name="Amaro C."/>
        </authorList>
    </citation>
    <scope>NUCLEOTIDE SEQUENCE</scope>
</reference>
<proteinExistence type="predicted"/>
<name>A0A0E9RTW5_ANGAN</name>
<reference evidence="1" key="1">
    <citation type="submission" date="2014-11" db="EMBL/GenBank/DDBJ databases">
        <authorList>
            <person name="Amaro Gonzalez C."/>
        </authorList>
    </citation>
    <scope>NUCLEOTIDE SEQUENCE</scope>
</reference>
<dbReference type="AlphaFoldDB" id="A0A0E9RTW5"/>
<protein>
    <submittedName>
        <fullName evidence="1">Uncharacterized protein</fullName>
    </submittedName>
</protein>
<evidence type="ECO:0000313" key="1">
    <source>
        <dbReference type="EMBL" id="JAH32579.1"/>
    </source>
</evidence>
<accession>A0A0E9RTW5</accession>
<dbReference type="EMBL" id="GBXM01075998">
    <property type="protein sequence ID" value="JAH32579.1"/>
    <property type="molecule type" value="Transcribed_RNA"/>
</dbReference>
<sequence>MSLAEAVTQSSVVLYGGFSKSSEITQINLVCMRTVVLSCAPASCALHGSCTPVRFMAVLQ</sequence>
<organism evidence="1">
    <name type="scientific">Anguilla anguilla</name>
    <name type="common">European freshwater eel</name>
    <name type="synonym">Muraena anguilla</name>
    <dbReference type="NCBI Taxonomy" id="7936"/>
    <lineage>
        <taxon>Eukaryota</taxon>
        <taxon>Metazoa</taxon>
        <taxon>Chordata</taxon>
        <taxon>Craniata</taxon>
        <taxon>Vertebrata</taxon>
        <taxon>Euteleostomi</taxon>
        <taxon>Actinopterygii</taxon>
        <taxon>Neopterygii</taxon>
        <taxon>Teleostei</taxon>
        <taxon>Anguilliformes</taxon>
        <taxon>Anguillidae</taxon>
        <taxon>Anguilla</taxon>
    </lineage>
</organism>